<dbReference type="EMBL" id="JABJNZ010000012">
    <property type="protein sequence ID" value="MBT4870007.1"/>
    <property type="molecule type" value="Genomic_DNA"/>
</dbReference>
<keyword evidence="3" id="KW-0408">Iron</keyword>
<evidence type="ECO:0000256" key="3">
    <source>
        <dbReference type="ARBA" id="ARBA00023004"/>
    </source>
</evidence>
<evidence type="ECO:0000256" key="1">
    <source>
        <dbReference type="ARBA" id="ARBA00022691"/>
    </source>
</evidence>
<dbReference type="GO" id="GO:0051536">
    <property type="term" value="F:iron-sulfur cluster binding"/>
    <property type="evidence" value="ECO:0007669"/>
    <property type="project" value="UniProtKB-KW"/>
</dbReference>
<gene>
    <name evidence="6" type="ORF">HON47_00335</name>
</gene>
<dbReference type="InterPro" id="IPR058240">
    <property type="entry name" value="rSAM_sf"/>
</dbReference>
<dbReference type="Proteomes" id="UP000722459">
    <property type="component" value="Unassembled WGS sequence"/>
</dbReference>
<sequence length="261" mass="30135">MRCTYCNHPIMKDFSEMTLEKGKELIDFISEFGETKLLITGGEPTTNEKFFELSKYAIKKISFVSLCTNGTLTDEKEIRKIANLGFSNITISADGHEEKTNDLTRGNGSFVRLVNFARILKEENANFSIHTVISKYNNDNIEEIINYWKEYTPNIEVSNQLKKTIKNQPIDKESNIKKTNAKLITNKHITLVGTEKGCDYDVCPINKYLFEINPKGEFVDCFWKNTCAITPTSFEKLKQIKKIENLRKELKKFVRDTDENK</sequence>
<organism evidence="6 7">
    <name type="scientific">Candidatus Iainarchaeum sp</name>
    <dbReference type="NCBI Taxonomy" id="3101447"/>
    <lineage>
        <taxon>Archaea</taxon>
        <taxon>Candidatus Iainarchaeota</taxon>
        <taxon>Candidatus Iainarchaeia</taxon>
        <taxon>Candidatus Iainarchaeales</taxon>
        <taxon>Candidatus Iainarchaeaceae</taxon>
        <taxon>Candidatus Iainarchaeum</taxon>
    </lineage>
</organism>
<dbReference type="InterPro" id="IPR013785">
    <property type="entry name" value="Aldolase_TIM"/>
</dbReference>
<dbReference type="CDD" id="cd01335">
    <property type="entry name" value="Radical_SAM"/>
    <property type="match status" value="1"/>
</dbReference>
<evidence type="ECO:0000313" key="6">
    <source>
        <dbReference type="EMBL" id="MBT4870007.1"/>
    </source>
</evidence>
<dbReference type="AlphaFoldDB" id="A0A8T5GE94"/>
<keyword evidence="2" id="KW-0479">Metal-binding</keyword>
<dbReference type="GO" id="GO:0003824">
    <property type="term" value="F:catalytic activity"/>
    <property type="evidence" value="ECO:0007669"/>
    <property type="project" value="InterPro"/>
</dbReference>
<dbReference type="PANTHER" id="PTHR11228">
    <property type="entry name" value="RADICAL SAM DOMAIN PROTEIN"/>
    <property type="match status" value="1"/>
</dbReference>
<proteinExistence type="predicted"/>
<keyword evidence="1" id="KW-0949">S-adenosyl-L-methionine</keyword>
<name>A0A8T5GE94_9ARCH</name>
<accession>A0A8T5GE94</accession>
<dbReference type="GO" id="GO:0046872">
    <property type="term" value="F:metal ion binding"/>
    <property type="evidence" value="ECO:0007669"/>
    <property type="project" value="UniProtKB-KW"/>
</dbReference>
<dbReference type="Pfam" id="PF04055">
    <property type="entry name" value="Radical_SAM"/>
    <property type="match status" value="1"/>
</dbReference>
<dbReference type="InterPro" id="IPR050377">
    <property type="entry name" value="Radical_SAM_PqqE_MftC-like"/>
</dbReference>
<evidence type="ECO:0000256" key="4">
    <source>
        <dbReference type="ARBA" id="ARBA00023014"/>
    </source>
</evidence>
<comment type="caution">
    <text evidence="6">The sequence shown here is derived from an EMBL/GenBank/DDBJ whole genome shotgun (WGS) entry which is preliminary data.</text>
</comment>
<evidence type="ECO:0000313" key="7">
    <source>
        <dbReference type="Proteomes" id="UP000722459"/>
    </source>
</evidence>
<feature type="domain" description="Radical SAM core" evidence="5">
    <location>
        <begin position="1"/>
        <end position="195"/>
    </location>
</feature>
<dbReference type="PANTHER" id="PTHR11228:SF7">
    <property type="entry name" value="PQQA PEPTIDE CYCLASE"/>
    <property type="match status" value="1"/>
</dbReference>
<dbReference type="PROSITE" id="PS51918">
    <property type="entry name" value="RADICAL_SAM"/>
    <property type="match status" value="1"/>
</dbReference>
<keyword evidence="4" id="KW-0411">Iron-sulfur</keyword>
<reference evidence="6" key="1">
    <citation type="journal article" date="2021" name="ISME J.">
        <title>Mercury methylation by metabolically versatile and cosmopolitan marine bacteria.</title>
        <authorList>
            <person name="Lin H."/>
            <person name="Ascher D.B."/>
            <person name="Myung Y."/>
            <person name="Lamborg C.H."/>
            <person name="Hallam S.J."/>
            <person name="Gionfriddo C.M."/>
            <person name="Holt K.E."/>
            <person name="Moreau J.W."/>
        </authorList>
    </citation>
    <scope>NUCLEOTIDE SEQUENCE</scope>
    <source>
        <strain evidence="6">SI075_bin30</strain>
    </source>
</reference>
<dbReference type="SUPFAM" id="SSF102114">
    <property type="entry name" value="Radical SAM enzymes"/>
    <property type="match status" value="1"/>
</dbReference>
<evidence type="ECO:0000256" key="2">
    <source>
        <dbReference type="ARBA" id="ARBA00022723"/>
    </source>
</evidence>
<dbReference type="Gene3D" id="3.20.20.70">
    <property type="entry name" value="Aldolase class I"/>
    <property type="match status" value="1"/>
</dbReference>
<dbReference type="InterPro" id="IPR007197">
    <property type="entry name" value="rSAM"/>
</dbReference>
<protein>
    <submittedName>
        <fullName evidence="6">Radical SAM protein</fullName>
    </submittedName>
</protein>
<evidence type="ECO:0000259" key="5">
    <source>
        <dbReference type="PROSITE" id="PS51918"/>
    </source>
</evidence>